<reference evidence="2 3" key="1">
    <citation type="submission" date="2019-03" db="EMBL/GenBank/DDBJ databases">
        <title>Genomic Encyclopedia of Type Strains, Phase IV (KMG-IV): sequencing the most valuable type-strain genomes for metagenomic binning, comparative biology and taxonomic classification.</title>
        <authorList>
            <person name="Goeker M."/>
        </authorList>
    </citation>
    <scope>NUCLEOTIDE SEQUENCE [LARGE SCALE GENOMIC DNA]</scope>
    <source>
        <strain evidence="2 3">DSM 26377</strain>
    </source>
</reference>
<comment type="caution">
    <text evidence="2">The sequence shown here is derived from an EMBL/GenBank/DDBJ whole genome shotgun (WGS) entry which is preliminary data.</text>
</comment>
<dbReference type="PROSITE" id="PS51257">
    <property type="entry name" value="PROKAR_LIPOPROTEIN"/>
    <property type="match status" value="1"/>
</dbReference>
<dbReference type="InterPro" id="IPR036182">
    <property type="entry name" value="PCuAC_sf"/>
</dbReference>
<accession>A0A4S3K5T2</accession>
<gene>
    <name evidence="2" type="ORF">DFR24_2451</name>
</gene>
<dbReference type="EMBL" id="SOBT01000009">
    <property type="protein sequence ID" value="TDU28092.1"/>
    <property type="molecule type" value="Genomic_DNA"/>
</dbReference>
<dbReference type="PANTHER" id="PTHR36302">
    <property type="entry name" value="BLR7088 PROTEIN"/>
    <property type="match status" value="1"/>
</dbReference>
<dbReference type="Proteomes" id="UP000295341">
    <property type="component" value="Unassembled WGS sequence"/>
</dbReference>
<dbReference type="InterPro" id="IPR058248">
    <property type="entry name" value="Lxx211020-like"/>
</dbReference>
<protein>
    <recommendedName>
        <fullName evidence="4">Copper(I)-binding protein</fullName>
    </recommendedName>
</protein>
<feature type="signal peptide" evidence="1">
    <location>
        <begin position="1"/>
        <end position="19"/>
    </location>
</feature>
<keyword evidence="3" id="KW-1185">Reference proteome</keyword>
<name>A0A4S3K5T2_9GAMM</name>
<proteinExistence type="predicted"/>
<dbReference type="SUPFAM" id="SSF110087">
    <property type="entry name" value="DR1885-like metal-binding protein"/>
    <property type="match status" value="1"/>
</dbReference>
<dbReference type="OrthoDB" id="9796962at2"/>
<feature type="chain" id="PRO_5030100193" description="Copper(I)-binding protein" evidence="1">
    <location>
        <begin position="20"/>
        <end position="170"/>
    </location>
</feature>
<organism evidence="2 3">
    <name type="scientific">Panacagrimonas perspica</name>
    <dbReference type="NCBI Taxonomy" id="381431"/>
    <lineage>
        <taxon>Bacteria</taxon>
        <taxon>Pseudomonadati</taxon>
        <taxon>Pseudomonadota</taxon>
        <taxon>Gammaproteobacteria</taxon>
        <taxon>Nevskiales</taxon>
        <taxon>Nevskiaceae</taxon>
        <taxon>Panacagrimonas</taxon>
    </lineage>
</organism>
<sequence>MSVKPVLLLLALPFLALVAACDKTPATTSPASAVAGALPQVSNARVLLPPPGAPMAAAYFDVLNAGSTAVELRAVSSPSFSSVEMHETREEDGMSRMRQIENVEIPAGGRTSFEPGGKHLMLMGAQLDAGNPVQEIPMSLEFVAADGSKRVVEARFAVQTATDGEAQSHH</sequence>
<dbReference type="RefSeq" id="WP_133881677.1">
    <property type="nucleotide sequence ID" value="NZ_MWIN01000010.1"/>
</dbReference>
<evidence type="ECO:0000256" key="1">
    <source>
        <dbReference type="SAM" id="SignalP"/>
    </source>
</evidence>
<keyword evidence="1" id="KW-0732">Signal</keyword>
<dbReference type="InterPro" id="IPR007410">
    <property type="entry name" value="LpqE-like"/>
</dbReference>
<dbReference type="PANTHER" id="PTHR36302:SF1">
    <property type="entry name" value="COPPER CHAPERONE PCU(A)C"/>
    <property type="match status" value="1"/>
</dbReference>
<evidence type="ECO:0008006" key="4">
    <source>
        <dbReference type="Google" id="ProtNLM"/>
    </source>
</evidence>
<evidence type="ECO:0000313" key="2">
    <source>
        <dbReference type="EMBL" id="TDU28092.1"/>
    </source>
</evidence>
<dbReference type="Gene3D" id="2.60.40.1890">
    <property type="entry name" value="PCu(A)C copper chaperone"/>
    <property type="match status" value="1"/>
</dbReference>
<evidence type="ECO:0000313" key="3">
    <source>
        <dbReference type="Proteomes" id="UP000295341"/>
    </source>
</evidence>
<dbReference type="AlphaFoldDB" id="A0A4S3K5T2"/>
<dbReference type="Pfam" id="PF04314">
    <property type="entry name" value="PCuAC"/>
    <property type="match status" value="1"/>
</dbReference>